<name>A0A7K3LWT7_9ACTN</name>
<dbReference type="AlphaFoldDB" id="A0A7K3LWT7"/>
<evidence type="ECO:0000313" key="1">
    <source>
        <dbReference type="EMBL" id="NDL55481.1"/>
    </source>
</evidence>
<sequence length="255" mass="28478">MRSPDEVALVMRLWADGMNKSEIARATGISRWTIREWLFGNVPDFEGGRSGFSGASRYGCPVCADRVESLPRPAYVYLLGLYLGDGCLSGGRRGVYRLRIACADSHPGLMQECENAMSAVLPTKVGRVQNVGYVEVYSYSKHWPCLFPQHGPGMKHTRKIELAPWQQVLVDEDPRPLLRGLIHSDGCRVLNRAVGTDYAPYPRYEFTNASADIREIFTQACDALGVEWRRSRPRVISVARRASVAILDSFIGPKN</sequence>
<organism evidence="1 2">
    <name type="scientific">Phytoactinopolyspora mesophila</name>
    <dbReference type="NCBI Taxonomy" id="2650750"/>
    <lineage>
        <taxon>Bacteria</taxon>
        <taxon>Bacillati</taxon>
        <taxon>Actinomycetota</taxon>
        <taxon>Actinomycetes</taxon>
        <taxon>Jiangellales</taxon>
        <taxon>Jiangellaceae</taxon>
        <taxon>Phytoactinopolyspora</taxon>
    </lineage>
</organism>
<dbReference type="InterPro" id="IPR027434">
    <property type="entry name" value="Homing_endonucl"/>
</dbReference>
<comment type="caution">
    <text evidence="1">The sequence shown here is derived from an EMBL/GenBank/DDBJ whole genome shotgun (WGS) entry which is preliminary data.</text>
</comment>
<protein>
    <submittedName>
        <fullName evidence="1">Transcriptional regulator</fullName>
    </submittedName>
</protein>
<dbReference type="Proteomes" id="UP000460435">
    <property type="component" value="Unassembled WGS sequence"/>
</dbReference>
<keyword evidence="2" id="KW-1185">Reference proteome</keyword>
<reference evidence="1 2" key="1">
    <citation type="submission" date="2019-11" db="EMBL/GenBank/DDBJ databases">
        <authorList>
            <person name="Li X.-J."/>
            <person name="Feng X.-M."/>
        </authorList>
    </citation>
    <scope>NUCLEOTIDE SEQUENCE [LARGE SCALE GENOMIC DNA]</scope>
    <source>
        <strain evidence="1 2">XMNu-373</strain>
    </source>
</reference>
<accession>A0A7K3LWT7</accession>
<dbReference type="Gene3D" id="3.10.28.10">
    <property type="entry name" value="Homing endonucleases"/>
    <property type="match status" value="1"/>
</dbReference>
<dbReference type="InterPro" id="IPR009057">
    <property type="entry name" value="Homeodomain-like_sf"/>
</dbReference>
<dbReference type="RefSeq" id="WP_162448197.1">
    <property type="nucleotide sequence ID" value="NZ_WLZY01000001.1"/>
</dbReference>
<evidence type="ECO:0000313" key="2">
    <source>
        <dbReference type="Proteomes" id="UP000460435"/>
    </source>
</evidence>
<proteinExistence type="predicted"/>
<dbReference type="SUPFAM" id="SSF46689">
    <property type="entry name" value="Homeodomain-like"/>
    <property type="match status" value="1"/>
</dbReference>
<dbReference type="EMBL" id="WLZY01000001">
    <property type="protein sequence ID" value="NDL55481.1"/>
    <property type="molecule type" value="Genomic_DNA"/>
</dbReference>
<gene>
    <name evidence="1" type="ORF">F7O44_00185</name>
</gene>